<evidence type="ECO:0000256" key="1">
    <source>
        <dbReference type="SAM" id="MobiDB-lite"/>
    </source>
</evidence>
<evidence type="ECO:0000313" key="3">
    <source>
        <dbReference type="Proteomes" id="UP000238045"/>
    </source>
</evidence>
<dbReference type="AlphaFoldDB" id="A0A2S9EXN4"/>
<reference evidence="2 3" key="1">
    <citation type="submission" date="2017-09" db="EMBL/GenBank/DDBJ databases">
        <title>Genomic, metabolic, and phenotypic characteristics of bacterial isolates from the natural microbiome of the model nematode Caenorhabditis elegans.</title>
        <authorList>
            <person name="Zimmermann J."/>
            <person name="Obeng N."/>
            <person name="Yang W."/>
            <person name="Obeng O."/>
            <person name="Kissoyan K."/>
            <person name="Pees B."/>
            <person name="Dirksen P."/>
            <person name="Hoppner M."/>
            <person name="Franke A."/>
            <person name="Rosenstiel P."/>
            <person name="Leippe M."/>
            <person name="Dierking K."/>
            <person name="Kaleta C."/>
            <person name="Schulenburg H."/>
        </authorList>
    </citation>
    <scope>NUCLEOTIDE SEQUENCE [LARGE SCALE GENOMIC DNA]</scope>
    <source>
        <strain evidence="2 3">MYb117</strain>
    </source>
</reference>
<dbReference type="Gene3D" id="2.60.40.10">
    <property type="entry name" value="Immunoglobulins"/>
    <property type="match status" value="1"/>
</dbReference>
<dbReference type="RefSeq" id="WP_105695312.1">
    <property type="nucleotide sequence ID" value="NZ_CP159260.1"/>
</dbReference>
<evidence type="ECO:0000313" key="2">
    <source>
        <dbReference type="EMBL" id="PRC21790.1"/>
    </source>
</evidence>
<accession>A0A2S9EXN4</accession>
<dbReference type="EMBL" id="PCQL01000003">
    <property type="protein sequence ID" value="PRC21790.1"/>
    <property type="molecule type" value="Genomic_DNA"/>
</dbReference>
<name>A0A2S9EXN4_9PSED</name>
<organism evidence="2 3">
    <name type="scientific">Pseudomonas poae</name>
    <dbReference type="NCBI Taxonomy" id="200451"/>
    <lineage>
        <taxon>Bacteria</taxon>
        <taxon>Pseudomonadati</taxon>
        <taxon>Pseudomonadota</taxon>
        <taxon>Gammaproteobacteria</taxon>
        <taxon>Pseudomonadales</taxon>
        <taxon>Pseudomonadaceae</taxon>
        <taxon>Pseudomonas</taxon>
    </lineage>
</organism>
<comment type="caution">
    <text evidence="2">The sequence shown here is derived from an EMBL/GenBank/DDBJ whole genome shotgun (WGS) entry which is preliminary data.</text>
</comment>
<dbReference type="InterPro" id="IPR013783">
    <property type="entry name" value="Ig-like_fold"/>
</dbReference>
<protein>
    <recommendedName>
        <fullName evidence="4">Bacterial Ig-like domain-containing protein</fullName>
    </recommendedName>
</protein>
<dbReference type="Proteomes" id="UP000238045">
    <property type="component" value="Unassembled WGS sequence"/>
</dbReference>
<evidence type="ECO:0008006" key="4">
    <source>
        <dbReference type="Google" id="ProtNLM"/>
    </source>
</evidence>
<gene>
    <name evidence="2" type="ORF">CQZ99_03050</name>
</gene>
<proteinExistence type="predicted"/>
<keyword evidence="3" id="KW-1185">Reference proteome</keyword>
<feature type="region of interest" description="Disordered" evidence="1">
    <location>
        <begin position="8"/>
        <end position="30"/>
    </location>
</feature>
<feature type="compositionally biased region" description="Low complexity" evidence="1">
    <location>
        <begin position="19"/>
        <end position="30"/>
    </location>
</feature>
<sequence>MPLIIERVTDEHGNPIANGGETTSSKLTLSGKTTQANQQLEIKNGETLITQSTSDGNSNWDALARGLASGQYAFYAQAGNETSARWQVTVN</sequence>